<evidence type="ECO:0000259" key="8">
    <source>
        <dbReference type="PROSITE" id="PS50110"/>
    </source>
</evidence>
<dbReference type="GO" id="GO:0000976">
    <property type="term" value="F:transcription cis-regulatory region binding"/>
    <property type="evidence" value="ECO:0007669"/>
    <property type="project" value="TreeGrafter"/>
</dbReference>
<dbReference type="InterPro" id="IPR036388">
    <property type="entry name" value="WH-like_DNA-bd_sf"/>
</dbReference>
<dbReference type="Pfam" id="PF00486">
    <property type="entry name" value="Trans_reg_C"/>
    <property type="match status" value="1"/>
</dbReference>
<dbReference type="EMBL" id="NIZW01000001">
    <property type="protein sequence ID" value="PHQ36875.1"/>
    <property type="molecule type" value="Genomic_DNA"/>
</dbReference>
<keyword evidence="5" id="KW-0804">Transcription</keyword>
<keyword evidence="11" id="KW-1185">Reference proteome</keyword>
<evidence type="ECO:0000256" key="7">
    <source>
        <dbReference type="PROSITE-ProRule" id="PRU01091"/>
    </source>
</evidence>
<dbReference type="Proteomes" id="UP000225740">
    <property type="component" value="Unassembled WGS sequence"/>
</dbReference>
<dbReference type="CDD" id="cd17624">
    <property type="entry name" value="REC_OmpR_PmrA-like"/>
    <property type="match status" value="1"/>
</dbReference>
<dbReference type="OrthoDB" id="272875at2"/>
<dbReference type="InterPro" id="IPR039420">
    <property type="entry name" value="WalR-like"/>
</dbReference>
<dbReference type="Gene3D" id="1.10.10.10">
    <property type="entry name" value="Winged helix-like DNA-binding domain superfamily/Winged helix DNA-binding domain"/>
    <property type="match status" value="1"/>
</dbReference>
<dbReference type="PROSITE" id="PS51755">
    <property type="entry name" value="OMPR_PHOB"/>
    <property type="match status" value="1"/>
</dbReference>
<dbReference type="GO" id="GO:0000156">
    <property type="term" value="F:phosphorelay response regulator activity"/>
    <property type="evidence" value="ECO:0007669"/>
    <property type="project" value="TreeGrafter"/>
</dbReference>
<dbReference type="CDD" id="cd00383">
    <property type="entry name" value="trans_reg_C"/>
    <property type="match status" value="1"/>
</dbReference>
<dbReference type="PANTHER" id="PTHR48111">
    <property type="entry name" value="REGULATOR OF RPOS"/>
    <property type="match status" value="1"/>
</dbReference>
<dbReference type="SUPFAM" id="SSF52172">
    <property type="entry name" value="CheY-like"/>
    <property type="match status" value="1"/>
</dbReference>
<feature type="modified residue" description="4-aspartylphosphate" evidence="6">
    <location>
        <position position="52"/>
    </location>
</feature>
<evidence type="ECO:0000256" key="2">
    <source>
        <dbReference type="ARBA" id="ARBA00023012"/>
    </source>
</evidence>
<dbReference type="GeneID" id="90606762"/>
<comment type="caution">
    <text evidence="10">The sequence shown here is derived from an EMBL/GenBank/DDBJ whole genome shotgun (WGS) entry which is preliminary data.</text>
</comment>
<evidence type="ECO:0000256" key="5">
    <source>
        <dbReference type="ARBA" id="ARBA00023163"/>
    </source>
</evidence>
<keyword evidence="3" id="KW-0805">Transcription regulation</keyword>
<evidence type="ECO:0000313" key="10">
    <source>
        <dbReference type="EMBL" id="PHQ36875.1"/>
    </source>
</evidence>
<evidence type="ECO:0000256" key="1">
    <source>
        <dbReference type="ARBA" id="ARBA00022553"/>
    </source>
</evidence>
<feature type="DNA-binding region" description="OmpR/PhoB-type" evidence="7">
    <location>
        <begin position="125"/>
        <end position="223"/>
    </location>
</feature>
<accession>A0A2G1WCW8</accession>
<dbReference type="Gene3D" id="3.40.50.2300">
    <property type="match status" value="1"/>
</dbReference>
<protein>
    <submittedName>
        <fullName evidence="10">DNA-binding response regulator</fullName>
    </submittedName>
</protein>
<dbReference type="PANTHER" id="PTHR48111:SF22">
    <property type="entry name" value="REGULATOR OF RPOS"/>
    <property type="match status" value="1"/>
</dbReference>
<gene>
    <name evidence="10" type="ORF">CEE69_00310</name>
</gene>
<dbReference type="InterPro" id="IPR001867">
    <property type="entry name" value="OmpR/PhoB-type_DNA-bd"/>
</dbReference>
<dbReference type="PROSITE" id="PS50110">
    <property type="entry name" value="RESPONSE_REGULATORY"/>
    <property type="match status" value="1"/>
</dbReference>
<reference evidence="10 11" key="1">
    <citation type="submission" date="2017-06" db="EMBL/GenBank/DDBJ databases">
        <title>Description of Rhodopirellula bahusiensis sp. nov.</title>
        <authorList>
            <person name="Kizina J."/>
            <person name="Harder J."/>
        </authorList>
    </citation>
    <scope>NUCLEOTIDE SEQUENCE [LARGE SCALE GENOMIC DNA]</scope>
    <source>
        <strain evidence="10 11">SWK21</strain>
    </source>
</reference>
<evidence type="ECO:0000256" key="3">
    <source>
        <dbReference type="ARBA" id="ARBA00023015"/>
    </source>
</evidence>
<sequence length="225" mass="25397">MTRLLLIEDQLKLRRNLSQVFEKDGYEVETCGTGEQGFYMATTEPFDALILDLSLPGRDGFQILSDLRAGGITLPVLILTARDSVDDRVRGLDLGADDYLVKPFAHLELLARVRALLRRSRPNQSAELKCNDVHIDVMARRVSRNGVEIELSVREYELLEYLMRHKNSNVTRQMLSIDIWKEPGGIMTNAIDVCVNSLRKKIELPGTSPLILTIRGVGYTIRETA</sequence>
<evidence type="ECO:0000313" key="11">
    <source>
        <dbReference type="Proteomes" id="UP000225740"/>
    </source>
</evidence>
<name>A0A2G1WCW8_9BACT</name>
<evidence type="ECO:0000259" key="9">
    <source>
        <dbReference type="PROSITE" id="PS51755"/>
    </source>
</evidence>
<evidence type="ECO:0000256" key="6">
    <source>
        <dbReference type="PROSITE-ProRule" id="PRU00169"/>
    </source>
</evidence>
<keyword evidence="1 6" id="KW-0597">Phosphoprotein</keyword>
<dbReference type="GO" id="GO:0032993">
    <property type="term" value="C:protein-DNA complex"/>
    <property type="evidence" value="ECO:0007669"/>
    <property type="project" value="TreeGrafter"/>
</dbReference>
<organism evidence="10 11">
    <name type="scientific">Rhodopirellula bahusiensis</name>
    <dbReference type="NCBI Taxonomy" id="2014065"/>
    <lineage>
        <taxon>Bacteria</taxon>
        <taxon>Pseudomonadati</taxon>
        <taxon>Planctomycetota</taxon>
        <taxon>Planctomycetia</taxon>
        <taxon>Pirellulales</taxon>
        <taxon>Pirellulaceae</taxon>
        <taxon>Rhodopirellula</taxon>
    </lineage>
</organism>
<dbReference type="InterPro" id="IPR011006">
    <property type="entry name" value="CheY-like_superfamily"/>
</dbReference>
<keyword evidence="2" id="KW-0902">Two-component regulatory system</keyword>
<dbReference type="Gene3D" id="6.10.250.690">
    <property type="match status" value="1"/>
</dbReference>
<keyword evidence="4 7" id="KW-0238">DNA-binding</keyword>
<dbReference type="InterPro" id="IPR001789">
    <property type="entry name" value="Sig_transdc_resp-reg_receiver"/>
</dbReference>
<dbReference type="SMART" id="SM00862">
    <property type="entry name" value="Trans_reg_C"/>
    <property type="match status" value="1"/>
</dbReference>
<dbReference type="GO" id="GO:0005829">
    <property type="term" value="C:cytosol"/>
    <property type="evidence" value="ECO:0007669"/>
    <property type="project" value="TreeGrafter"/>
</dbReference>
<proteinExistence type="predicted"/>
<feature type="domain" description="Response regulatory" evidence="8">
    <location>
        <begin position="3"/>
        <end position="117"/>
    </location>
</feature>
<dbReference type="SMART" id="SM00448">
    <property type="entry name" value="REC"/>
    <property type="match status" value="1"/>
</dbReference>
<dbReference type="GO" id="GO:0006355">
    <property type="term" value="P:regulation of DNA-templated transcription"/>
    <property type="evidence" value="ECO:0007669"/>
    <property type="project" value="InterPro"/>
</dbReference>
<dbReference type="Pfam" id="PF00072">
    <property type="entry name" value="Response_reg"/>
    <property type="match status" value="1"/>
</dbReference>
<dbReference type="RefSeq" id="WP_099258580.1">
    <property type="nucleotide sequence ID" value="NZ_NIZW01000001.1"/>
</dbReference>
<feature type="domain" description="OmpR/PhoB-type" evidence="9">
    <location>
        <begin position="125"/>
        <end position="223"/>
    </location>
</feature>
<evidence type="ECO:0000256" key="4">
    <source>
        <dbReference type="ARBA" id="ARBA00023125"/>
    </source>
</evidence>
<dbReference type="AlphaFoldDB" id="A0A2G1WCW8"/>